<sequence>MPLCASVKKNIYIIKIVVPKRLICSPLLFIGLECTFKLRQILILILRGFLSVIHRRSSRLLIA</sequence>
<name>A0A2N1MP20_9GLOM</name>
<dbReference type="AlphaFoldDB" id="A0A2N1MP20"/>
<dbReference type="EMBL" id="LLXL01001670">
    <property type="protein sequence ID" value="PKK63358.1"/>
    <property type="molecule type" value="Genomic_DNA"/>
</dbReference>
<organism evidence="1 2">
    <name type="scientific">Rhizophagus irregularis</name>
    <dbReference type="NCBI Taxonomy" id="588596"/>
    <lineage>
        <taxon>Eukaryota</taxon>
        <taxon>Fungi</taxon>
        <taxon>Fungi incertae sedis</taxon>
        <taxon>Mucoromycota</taxon>
        <taxon>Glomeromycotina</taxon>
        <taxon>Glomeromycetes</taxon>
        <taxon>Glomerales</taxon>
        <taxon>Glomeraceae</taxon>
        <taxon>Rhizophagus</taxon>
    </lineage>
</organism>
<comment type="caution">
    <text evidence="1">The sequence shown here is derived from an EMBL/GenBank/DDBJ whole genome shotgun (WGS) entry which is preliminary data.</text>
</comment>
<dbReference type="Proteomes" id="UP000233469">
    <property type="component" value="Unassembled WGS sequence"/>
</dbReference>
<gene>
    <name evidence="1" type="ORF">RhiirC2_758353</name>
</gene>
<reference evidence="1 2" key="1">
    <citation type="submission" date="2016-04" db="EMBL/GenBank/DDBJ databases">
        <title>Genome analyses suggest a sexual origin of heterokaryosis in a supposedly ancient asexual fungus.</title>
        <authorList>
            <person name="Ropars J."/>
            <person name="Sedzielewska K."/>
            <person name="Noel J."/>
            <person name="Charron P."/>
            <person name="Farinelli L."/>
            <person name="Marton T."/>
            <person name="Kruger M."/>
            <person name="Pelin A."/>
            <person name="Brachmann A."/>
            <person name="Corradi N."/>
        </authorList>
    </citation>
    <scope>NUCLEOTIDE SEQUENCE [LARGE SCALE GENOMIC DNA]</scope>
    <source>
        <strain evidence="1 2">C2</strain>
    </source>
</reference>
<reference evidence="1 2" key="2">
    <citation type="submission" date="2017-10" db="EMBL/GenBank/DDBJ databases">
        <title>Extensive intraspecific genome diversity in a model arbuscular mycorrhizal fungus.</title>
        <authorList>
            <person name="Chen E.C.H."/>
            <person name="Morin E."/>
            <person name="Baudet D."/>
            <person name="Noel J."/>
            <person name="Ndikumana S."/>
            <person name="Charron P."/>
            <person name="St-Onge C."/>
            <person name="Giorgi J."/>
            <person name="Grigoriev I.V."/>
            <person name="Roux C."/>
            <person name="Martin F.M."/>
            <person name="Corradi N."/>
        </authorList>
    </citation>
    <scope>NUCLEOTIDE SEQUENCE [LARGE SCALE GENOMIC DNA]</scope>
    <source>
        <strain evidence="1 2">C2</strain>
    </source>
</reference>
<protein>
    <submittedName>
        <fullName evidence="1">Uncharacterized protein</fullName>
    </submittedName>
</protein>
<evidence type="ECO:0000313" key="1">
    <source>
        <dbReference type="EMBL" id="PKK63358.1"/>
    </source>
</evidence>
<evidence type="ECO:0000313" key="2">
    <source>
        <dbReference type="Proteomes" id="UP000233469"/>
    </source>
</evidence>
<proteinExistence type="predicted"/>
<accession>A0A2N1MP20</accession>